<dbReference type="InterPro" id="IPR029058">
    <property type="entry name" value="AB_hydrolase_fold"/>
</dbReference>
<dbReference type="AlphaFoldDB" id="A0A9D8PM98"/>
<dbReference type="PANTHER" id="PTHR43798:SF33">
    <property type="entry name" value="HYDROLASE, PUTATIVE (AFU_ORTHOLOGUE AFUA_2G14860)-RELATED"/>
    <property type="match status" value="1"/>
</dbReference>
<reference evidence="2" key="2">
    <citation type="submission" date="2021-01" db="EMBL/GenBank/DDBJ databases">
        <authorList>
            <person name="Hahn C.R."/>
            <person name="Youssef N.H."/>
            <person name="Elshahed M."/>
        </authorList>
    </citation>
    <scope>NUCLEOTIDE SEQUENCE</scope>
    <source>
        <strain evidence="2">Zod_Metabat.24</strain>
    </source>
</reference>
<evidence type="ECO:0000259" key="1">
    <source>
        <dbReference type="Pfam" id="PF00561"/>
    </source>
</evidence>
<proteinExistence type="predicted"/>
<sequence length="286" mass="32938">MRFRRKKEIKCSTAGKNDELRTVDIDGLTISYKISGSGPPLVFFHGWVGHEDTFGLCHEGFGRYFTVYRPAWPGYGGSTPMPGFTVEDFVEVGRKFMDKLGLKNVTLIGNCLGGNVAMEFAQRYPKYLSKMVLIEIHAYFPNYLYPLLTPGLGAFIYWFVFKNITMFNFLNSFIPLQRKDPSDDFPYTWEGFERTRIRSSLGFLRAIYRYSKKMGDDYVDNYKVDVPILYVEGGKTFGPVDAFSQKVREHFDNTEIISLPEAEHNPVCEQPELFNERVLRTMGFDA</sequence>
<reference evidence="2" key="1">
    <citation type="journal article" date="2021" name="Environ. Microbiol.">
        <title>Genomic characterization of three novel Desulfobacterota classes expand the metabolic and phylogenetic diversity of the phylum.</title>
        <authorList>
            <person name="Murphy C.L."/>
            <person name="Biggerstaff J."/>
            <person name="Eichhorn A."/>
            <person name="Ewing E."/>
            <person name="Shahan R."/>
            <person name="Soriano D."/>
            <person name="Stewart S."/>
            <person name="VanMol K."/>
            <person name="Walker R."/>
            <person name="Walters P."/>
            <person name="Elshahed M.S."/>
            <person name="Youssef N.H."/>
        </authorList>
    </citation>
    <scope>NUCLEOTIDE SEQUENCE</scope>
    <source>
        <strain evidence="2">Zod_Metabat.24</strain>
    </source>
</reference>
<dbReference type="Pfam" id="PF00561">
    <property type="entry name" value="Abhydrolase_1"/>
    <property type="match status" value="1"/>
</dbReference>
<evidence type="ECO:0000313" key="2">
    <source>
        <dbReference type="EMBL" id="MBN1573166.1"/>
    </source>
</evidence>
<dbReference type="EMBL" id="JAFGIX010000040">
    <property type="protein sequence ID" value="MBN1573166.1"/>
    <property type="molecule type" value="Genomic_DNA"/>
</dbReference>
<keyword evidence="2" id="KW-0378">Hydrolase</keyword>
<organism evidence="2 3">
    <name type="scientific">Candidatus Zymogenus saltonus</name>
    <dbReference type="NCBI Taxonomy" id="2844893"/>
    <lineage>
        <taxon>Bacteria</taxon>
        <taxon>Deltaproteobacteria</taxon>
        <taxon>Candidatus Zymogenia</taxon>
        <taxon>Candidatus Zymogeniales</taxon>
        <taxon>Candidatus Zymogenaceae</taxon>
        <taxon>Candidatus Zymogenus</taxon>
    </lineage>
</organism>
<gene>
    <name evidence="2" type="ORF">JW984_08225</name>
</gene>
<dbReference type="PANTHER" id="PTHR43798">
    <property type="entry name" value="MONOACYLGLYCEROL LIPASE"/>
    <property type="match status" value="1"/>
</dbReference>
<dbReference type="GO" id="GO:0016787">
    <property type="term" value="F:hydrolase activity"/>
    <property type="evidence" value="ECO:0007669"/>
    <property type="project" value="UniProtKB-KW"/>
</dbReference>
<dbReference type="InterPro" id="IPR050266">
    <property type="entry name" value="AB_hydrolase_sf"/>
</dbReference>
<evidence type="ECO:0000313" key="3">
    <source>
        <dbReference type="Proteomes" id="UP000809273"/>
    </source>
</evidence>
<comment type="caution">
    <text evidence="2">The sequence shown here is derived from an EMBL/GenBank/DDBJ whole genome shotgun (WGS) entry which is preliminary data.</text>
</comment>
<accession>A0A9D8PM98</accession>
<name>A0A9D8PM98_9DELT</name>
<dbReference type="SUPFAM" id="SSF53474">
    <property type="entry name" value="alpha/beta-Hydrolases"/>
    <property type="match status" value="1"/>
</dbReference>
<feature type="domain" description="AB hydrolase-1" evidence="1">
    <location>
        <begin position="39"/>
        <end position="225"/>
    </location>
</feature>
<dbReference type="InterPro" id="IPR000073">
    <property type="entry name" value="AB_hydrolase_1"/>
</dbReference>
<dbReference type="GO" id="GO:0016020">
    <property type="term" value="C:membrane"/>
    <property type="evidence" value="ECO:0007669"/>
    <property type="project" value="TreeGrafter"/>
</dbReference>
<dbReference type="Gene3D" id="3.40.50.1820">
    <property type="entry name" value="alpha/beta hydrolase"/>
    <property type="match status" value="1"/>
</dbReference>
<dbReference type="Proteomes" id="UP000809273">
    <property type="component" value="Unassembled WGS sequence"/>
</dbReference>
<dbReference type="PRINTS" id="PR00111">
    <property type="entry name" value="ABHYDROLASE"/>
</dbReference>
<protein>
    <submittedName>
        <fullName evidence="2">Alpha/beta hydrolase</fullName>
    </submittedName>
</protein>